<feature type="transmembrane region" description="Helical" evidence="1">
    <location>
        <begin position="151"/>
        <end position="176"/>
    </location>
</feature>
<keyword evidence="1" id="KW-1133">Transmembrane helix</keyword>
<evidence type="ECO:0000313" key="2">
    <source>
        <dbReference type="EMBL" id="MBI1755782.1"/>
    </source>
</evidence>
<keyword evidence="1" id="KW-0812">Transmembrane</keyword>
<feature type="transmembrane region" description="Helical" evidence="1">
    <location>
        <begin position="119"/>
        <end position="139"/>
    </location>
</feature>
<feature type="transmembrane region" description="Helical" evidence="1">
    <location>
        <begin position="185"/>
        <end position="207"/>
    </location>
</feature>
<evidence type="ECO:0000256" key="1">
    <source>
        <dbReference type="SAM" id="Phobius"/>
    </source>
</evidence>
<feature type="transmembrane region" description="Helical" evidence="1">
    <location>
        <begin position="57"/>
        <end position="75"/>
    </location>
</feature>
<reference evidence="2" key="1">
    <citation type="submission" date="2020-07" db="EMBL/GenBank/DDBJ databases">
        <title>Huge and variable diversity of episymbiotic CPR bacteria and DPANN archaea in groundwater ecosystems.</title>
        <authorList>
            <person name="He C.Y."/>
            <person name="Keren R."/>
            <person name="Whittaker M."/>
            <person name="Farag I.F."/>
            <person name="Doudna J."/>
            <person name="Cate J.H.D."/>
            <person name="Banfield J.F."/>
        </authorList>
    </citation>
    <scope>NUCLEOTIDE SEQUENCE</scope>
    <source>
        <strain evidence="2">NC_groundwater_17_Pr7_B-0.1um_64_12</strain>
    </source>
</reference>
<sequence>MIERSTWTLRKWRAVFGIYIQDGVAYRASMFIWIMTDVITAVTMPLVWARASGNGVIAGYTAGDFVLYYLCLLLLQNFVTSHMMWDIAMEIKEGQFTLALVRPISFFQFTFMRNLAWRFLRLVLFTPIFGVLVWMYHPFLLNVHLHLGWEFWVAVLLGHLVSISFVLMMSMLALFVQEAQSIFELYYVPMLFLSGQLFPVSVMPGWVRSIVPFFPFYFTTGAPTEILVGRVSGDAAIHVIAMQLMWIGIAVVVGKVLWRYGLRQYTAVGM</sequence>
<proteinExistence type="predicted"/>
<comment type="caution">
    <text evidence="2">The sequence shown here is derived from an EMBL/GenBank/DDBJ whole genome shotgun (WGS) entry which is preliminary data.</text>
</comment>
<organism evidence="2 3">
    <name type="scientific">Fimbriimonas ginsengisoli</name>
    <dbReference type="NCBI Taxonomy" id="1005039"/>
    <lineage>
        <taxon>Bacteria</taxon>
        <taxon>Bacillati</taxon>
        <taxon>Armatimonadota</taxon>
        <taxon>Fimbriimonadia</taxon>
        <taxon>Fimbriimonadales</taxon>
        <taxon>Fimbriimonadaceae</taxon>
        <taxon>Fimbriimonas</taxon>
    </lineage>
</organism>
<feature type="transmembrane region" description="Helical" evidence="1">
    <location>
        <begin position="30"/>
        <end position="51"/>
    </location>
</feature>
<dbReference type="InterPro" id="IPR010390">
    <property type="entry name" value="ABC-2_transporter-like"/>
</dbReference>
<dbReference type="Proteomes" id="UP000727962">
    <property type="component" value="Unassembled WGS sequence"/>
</dbReference>
<dbReference type="AlphaFoldDB" id="A0A931LU79"/>
<keyword evidence="1" id="KW-0472">Membrane</keyword>
<dbReference type="PANTHER" id="PTHR36832:SF1">
    <property type="entry name" value="SLR1174 PROTEIN"/>
    <property type="match status" value="1"/>
</dbReference>
<protein>
    <submittedName>
        <fullName evidence="2">ABC-2 family transporter protein</fullName>
    </submittedName>
</protein>
<dbReference type="EMBL" id="JACOSL010000009">
    <property type="protein sequence ID" value="MBI1755782.1"/>
    <property type="molecule type" value="Genomic_DNA"/>
</dbReference>
<name>A0A931LU79_FIMGI</name>
<gene>
    <name evidence="2" type="ORF">HYR64_01580</name>
</gene>
<evidence type="ECO:0000313" key="3">
    <source>
        <dbReference type="Proteomes" id="UP000727962"/>
    </source>
</evidence>
<accession>A0A931LU79</accession>
<dbReference type="PANTHER" id="PTHR36832">
    <property type="entry name" value="SLR1174 PROTEIN-RELATED"/>
    <property type="match status" value="1"/>
</dbReference>
<feature type="transmembrane region" description="Helical" evidence="1">
    <location>
        <begin position="235"/>
        <end position="258"/>
    </location>
</feature>
<dbReference type="Pfam" id="PF06182">
    <property type="entry name" value="ABC2_membrane_6"/>
    <property type="match status" value="1"/>
</dbReference>